<dbReference type="Gene3D" id="3.30.160.20">
    <property type="match status" value="1"/>
</dbReference>
<evidence type="ECO:0000313" key="11">
    <source>
        <dbReference type="EMBL" id="ACI17067.1"/>
    </source>
</evidence>
<accession>B5Y970</accession>
<proteinExistence type="inferred from homology"/>
<name>B5Y970_COPPD</name>
<dbReference type="SUPFAM" id="SSF54768">
    <property type="entry name" value="dsRNA-binding domain-like"/>
    <property type="match status" value="1"/>
</dbReference>
<dbReference type="STRING" id="309798.COPRO5265_0995"/>
<dbReference type="EMBL" id="CP001145">
    <property type="protein sequence ID" value="ACI17067.1"/>
    <property type="molecule type" value="Genomic_DNA"/>
</dbReference>
<dbReference type="eggNOG" id="COG0098">
    <property type="taxonomic scope" value="Bacteria"/>
</dbReference>
<feature type="domain" description="S5 DRBM" evidence="10">
    <location>
        <begin position="6"/>
        <end position="69"/>
    </location>
</feature>
<evidence type="ECO:0000256" key="3">
    <source>
        <dbReference type="ARBA" id="ARBA00022730"/>
    </source>
</evidence>
<dbReference type="KEGG" id="cpo:COPRO5265_0995"/>
<dbReference type="PANTHER" id="PTHR48277">
    <property type="entry name" value="MITOCHONDRIAL RIBOSOMAL PROTEIN S5"/>
    <property type="match status" value="1"/>
</dbReference>
<evidence type="ECO:0000256" key="5">
    <source>
        <dbReference type="ARBA" id="ARBA00022980"/>
    </source>
</evidence>
<dbReference type="GO" id="GO:0015935">
    <property type="term" value="C:small ribosomal subunit"/>
    <property type="evidence" value="ECO:0007669"/>
    <property type="project" value="InterPro"/>
</dbReference>
<comment type="function">
    <text evidence="8">With S4 and S12 plays an important role in translational accuracy.</text>
</comment>
<comment type="function">
    <text evidence="1 8">Located at the back of the 30S subunit body where it stabilizes the conformation of the head with respect to the body.</text>
</comment>
<comment type="subunit">
    <text evidence="8">Part of the 30S ribosomal subunit. Contacts proteins S4 and S8.</text>
</comment>
<keyword evidence="4 8" id="KW-0694">RNA-binding</keyword>
<keyword evidence="6 8" id="KW-0687">Ribonucleoprotein</keyword>
<dbReference type="FunFam" id="3.30.230.10:FF:000002">
    <property type="entry name" value="30S ribosomal protein S5"/>
    <property type="match status" value="1"/>
</dbReference>
<dbReference type="InterPro" id="IPR000851">
    <property type="entry name" value="Ribosomal_uS5"/>
</dbReference>
<evidence type="ECO:0000256" key="2">
    <source>
        <dbReference type="ARBA" id="ARBA00008945"/>
    </source>
</evidence>
<dbReference type="PROSITE" id="PS50881">
    <property type="entry name" value="S5_DSRBD"/>
    <property type="match status" value="1"/>
</dbReference>
<dbReference type="GO" id="GO:0005737">
    <property type="term" value="C:cytoplasm"/>
    <property type="evidence" value="ECO:0007669"/>
    <property type="project" value="UniProtKB-ARBA"/>
</dbReference>
<dbReference type="HAMAP" id="MF_01307_B">
    <property type="entry name" value="Ribosomal_uS5_B"/>
    <property type="match status" value="1"/>
</dbReference>
<dbReference type="InterPro" id="IPR013810">
    <property type="entry name" value="Ribosomal_uS5_N"/>
</dbReference>
<dbReference type="PANTHER" id="PTHR48277:SF1">
    <property type="entry name" value="MITOCHONDRIAL RIBOSOMAL PROTEIN S5"/>
    <property type="match status" value="1"/>
</dbReference>
<dbReference type="SUPFAM" id="SSF54211">
    <property type="entry name" value="Ribosomal protein S5 domain 2-like"/>
    <property type="match status" value="1"/>
</dbReference>
<dbReference type="PROSITE" id="PS00585">
    <property type="entry name" value="RIBOSOMAL_S5"/>
    <property type="match status" value="1"/>
</dbReference>
<organism evidence="11 12">
    <name type="scientific">Coprothermobacter proteolyticus (strain ATCC 35245 / DSM 5265 / OCM 4 / BT)</name>
    <dbReference type="NCBI Taxonomy" id="309798"/>
    <lineage>
        <taxon>Bacteria</taxon>
        <taxon>Pseudomonadati</taxon>
        <taxon>Coprothermobacterota</taxon>
        <taxon>Coprothermobacteria</taxon>
        <taxon>Coprothermobacterales</taxon>
        <taxon>Coprothermobacteraceae</taxon>
        <taxon>Coprothermobacter</taxon>
    </lineage>
</organism>
<protein>
    <recommendedName>
        <fullName evidence="7 8">Small ribosomal subunit protein uS5</fullName>
    </recommendedName>
</protein>
<sequence>MDMTNLQERVIEIRRVARVVKGGKRLRFRALVVVGDGEGHVGVGIGKAGEVPDAVAKAVTRARKNMIEVPLAGTTVPHTVTAKAETATVLIKPAVKGTGVLAGQTVRAILEMAGIKDVITKSMGSTNPVNLAYATMEALKSLKRPREVAELRGVSIEQILKR</sequence>
<keyword evidence="12" id="KW-1185">Reference proteome</keyword>
<dbReference type="InterPro" id="IPR014721">
    <property type="entry name" value="Ribsml_uS5_D2-typ_fold_subgr"/>
</dbReference>
<dbReference type="InterPro" id="IPR005324">
    <property type="entry name" value="Ribosomal_uS5_C"/>
</dbReference>
<dbReference type="NCBIfam" id="TIGR01021">
    <property type="entry name" value="rpsE_bact"/>
    <property type="match status" value="1"/>
</dbReference>
<reference evidence="12" key="1">
    <citation type="submission" date="2008-08" db="EMBL/GenBank/DDBJ databases">
        <title>The complete genome sequence of Coprothermobacter proteolyticus strain ATCC 5245 / DSM 5265 / BT.</title>
        <authorList>
            <person name="Dodson R.J."/>
            <person name="Durkin A.S."/>
            <person name="Wu M."/>
            <person name="Eisen J."/>
            <person name="Sutton G."/>
        </authorList>
    </citation>
    <scope>NUCLEOTIDE SEQUENCE [LARGE SCALE GENOMIC DNA]</scope>
    <source>
        <strain evidence="12">ATCC 35245 / DSM 5265 / OCM 4 / BT</strain>
    </source>
</reference>
<evidence type="ECO:0000256" key="4">
    <source>
        <dbReference type="ARBA" id="ARBA00022884"/>
    </source>
</evidence>
<evidence type="ECO:0000313" key="12">
    <source>
        <dbReference type="Proteomes" id="UP000001732"/>
    </source>
</evidence>
<gene>
    <name evidence="8 11" type="primary">rpsE</name>
    <name evidence="11" type="ordered locus">COPRO5265_0995</name>
</gene>
<dbReference type="AlphaFoldDB" id="B5Y970"/>
<evidence type="ECO:0000256" key="1">
    <source>
        <dbReference type="ARBA" id="ARBA00003093"/>
    </source>
</evidence>
<dbReference type="GO" id="GO:0042254">
    <property type="term" value="P:ribosome biogenesis"/>
    <property type="evidence" value="ECO:0007669"/>
    <property type="project" value="UniProtKB-ARBA"/>
</dbReference>
<keyword evidence="5 8" id="KW-0689">Ribosomal protein</keyword>
<evidence type="ECO:0000256" key="8">
    <source>
        <dbReference type="HAMAP-Rule" id="MF_01307"/>
    </source>
</evidence>
<dbReference type="Proteomes" id="UP000001732">
    <property type="component" value="Chromosome"/>
</dbReference>
<comment type="domain">
    <text evidence="8">The N-terminal domain interacts with the head of the 30S subunit; the C-terminal domain interacts with the body and contacts protein S4. The interaction surface between S4 and S5 is involved in control of translational fidelity.</text>
</comment>
<dbReference type="Gene3D" id="3.30.230.10">
    <property type="match status" value="1"/>
</dbReference>
<dbReference type="Pfam" id="PF00333">
    <property type="entry name" value="Ribosomal_S5"/>
    <property type="match status" value="1"/>
</dbReference>
<evidence type="ECO:0000259" key="10">
    <source>
        <dbReference type="PROSITE" id="PS50881"/>
    </source>
</evidence>
<evidence type="ECO:0000256" key="9">
    <source>
        <dbReference type="RuleBase" id="RU003823"/>
    </source>
</evidence>
<dbReference type="RefSeq" id="WP_012543719.1">
    <property type="nucleotide sequence ID" value="NC_011295.1"/>
</dbReference>
<evidence type="ECO:0000256" key="6">
    <source>
        <dbReference type="ARBA" id="ARBA00023274"/>
    </source>
</evidence>
<dbReference type="InterPro" id="IPR020568">
    <property type="entry name" value="Ribosomal_Su5_D2-typ_SF"/>
</dbReference>
<keyword evidence="3 8" id="KW-0699">rRNA-binding</keyword>
<comment type="similarity">
    <text evidence="2 8 9">Belongs to the universal ribosomal protein uS5 family.</text>
</comment>
<dbReference type="GO" id="GO:0003735">
    <property type="term" value="F:structural constituent of ribosome"/>
    <property type="evidence" value="ECO:0007669"/>
    <property type="project" value="UniProtKB-UniRule"/>
</dbReference>
<dbReference type="InterPro" id="IPR005712">
    <property type="entry name" value="Ribosomal_uS5_bac-type"/>
</dbReference>
<dbReference type="Pfam" id="PF03719">
    <property type="entry name" value="Ribosomal_S5_C"/>
    <property type="match status" value="1"/>
</dbReference>
<reference evidence="11 12" key="2">
    <citation type="journal article" date="2014" name="Genome Announc.">
        <title>Complete Genome Sequence of Coprothermobacter proteolyticus DSM 5265.</title>
        <authorList>
            <person name="Alexiev A."/>
            <person name="Coil D.A."/>
            <person name="Badger J.H."/>
            <person name="Enticknap J."/>
            <person name="Ward N."/>
            <person name="Robb F.T."/>
            <person name="Eisen J.A."/>
        </authorList>
    </citation>
    <scope>NUCLEOTIDE SEQUENCE [LARGE SCALE GENOMIC DNA]</scope>
    <source>
        <strain evidence="12">ATCC 35245 / DSM 5265 / OCM 4 / BT</strain>
    </source>
</reference>
<evidence type="ECO:0000256" key="7">
    <source>
        <dbReference type="ARBA" id="ARBA00035255"/>
    </source>
</evidence>
<dbReference type="GO" id="GO:0019843">
    <property type="term" value="F:rRNA binding"/>
    <property type="evidence" value="ECO:0007669"/>
    <property type="project" value="UniProtKB-UniRule"/>
</dbReference>
<dbReference type="OrthoDB" id="9809045at2"/>
<dbReference type="GO" id="GO:0006412">
    <property type="term" value="P:translation"/>
    <property type="evidence" value="ECO:0007669"/>
    <property type="project" value="UniProtKB-UniRule"/>
</dbReference>
<dbReference type="HOGENOM" id="CLU_065898_2_2_9"/>
<dbReference type="InterPro" id="IPR018192">
    <property type="entry name" value="Ribosomal_uS5_N_CS"/>
</dbReference>
<dbReference type="FunFam" id="3.30.160.20:FF:000001">
    <property type="entry name" value="30S ribosomal protein S5"/>
    <property type="match status" value="1"/>
</dbReference>